<feature type="compositionally biased region" description="Low complexity" evidence="2">
    <location>
        <begin position="29"/>
        <end position="52"/>
    </location>
</feature>
<dbReference type="InterPro" id="IPR002909">
    <property type="entry name" value="IPT_dom"/>
</dbReference>
<accession>A0ABV2XJ18</accession>
<feature type="domain" description="IPT/TIG" evidence="3">
    <location>
        <begin position="192"/>
        <end position="272"/>
    </location>
</feature>
<dbReference type="SUPFAM" id="SSF81296">
    <property type="entry name" value="E set domains"/>
    <property type="match status" value="5"/>
</dbReference>
<feature type="domain" description="IPT/TIG" evidence="3">
    <location>
        <begin position="28"/>
        <end position="108"/>
    </location>
</feature>
<keyword evidence="1" id="KW-0732">Signal</keyword>
<dbReference type="Proteomes" id="UP001550535">
    <property type="component" value="Unassembled WGS sequence"/>
</dbReference>
<dbReference type="PROSITE" id="PS50194">
    <property type="entry name" value="FILAMIN_REPEAT"/>
    <property type="match status" value="2"/>
</dbReference>
<comment type="caution">
    <text evidence="4">The sequence shown here is derived from an EMBL/GenBank/DDBJ whole genome shotgun (WGS) entry which is preliminary data.</text>
</comment>
<evidence type="ECO:0000259" key="3">
    <source>
        <dbReference type="SMART" id="SM00429"/>
    </source>
</evidence>
<dbReference type="CDD" id="cd00102">
    <property type="entry name" value="IPT"/>
    <property type="match status" value="4"/>
</dbReference>
<evidence type="ECO:0000256" key="1">
    <source>
        <dbReference type="ARBA" id="ARBA00022729"/>
    </source>
</evidence>
<evidence type="ECO:0000313" key="4">
    <source>
        <dbReference type="EMBL" id="MEU2125895.1"/>
    </source>
</evidence>
<feature type="domain" description="IPT/TIG" evidence="3">
    <location>
        <begin position="110"/>
        <end position="190"/>
    </location>
</feature>
<dbReference type="Gene3D" id="2.60.40.10">
    <property type="entry name" value="Immunoglobulins"/>
    <property type="match status" value="5"/>
</dbReference>
<feature type="region of interest" description="Disordered" evidence="2">
    <location>
        <begin position="1"/>
        <end position="52"/>
    </location>
</feature>
<gene>
    <name evidence="4" type="ORF">ABZ507_29175</name>
</gene>
<organism evidence="4 5">
    <name type="scientific">Nocardia niwae</name>
    <dbReference type="NCBI Taxonomy" id="626084"/>
    <lineage>
        <taxon>Bacteria</taxon>
        <taxon>Bacillati</taxon>
        <taxon>Actinomycetota</taxon>
        <taxon>Actinomycetes</taxon>
        <taxon>Mycobacteriales</taxon>
        <taxon>Nocardiaceae</taxon>
        <taxon>Nocardia</taxon>
    </lineage>
</organism>
<dbReference type="PANTHER" id="PTHR46769:SF2">
    <property type="entry name" value="FIBROCYSTIN-L ISOFORM 2 PRECURSOR-RELATED"/>
    <property type="match status" value="1"/>
</dbReference>
<dbReference type="InterPro" id="IPR014756">
    <property type="entry name" value="Ig_E-set"/>
</dbReference>
<dbReference type="Pfam" id="PF01833">
    <property type="entry name" value="TIG"/>
    <property type="match status" value="5"/>
</dbReference>
<evidence type="ECO:0000313" key="5">
    <source>
        <dbReference type="Proteomes" id="UP001550535"/>
    </source>
</evidence>
<feature type="domain" description="IPT/TIG" evidence="3">
    <location>
        <begin position="274"/>
        <end position="354"/>
    </location>
</feature>
<dbReference type="SMART" id="SM00429">
    <property type="entry name" value="IPT"/>
    <property type="match status" value="5"/>
</dbReference>
<proteinExistence type="predicted"/>
<feature type="non-terminal residue" evidence="4">
    <location>
        <position position="429"/>
    </location>
</feature>
<name>A0ABV2XJ18_9NOCA</name>
<dbReference type="PANTHER" id="PTHR46769">
    <property type="entry name" value="POLYCYSTIC KIDNEY AND HEPATIC DISEASE 1 (AUTOSOMAL RECESSIVE)-LIKE 1"/>
    <property type="match status" value="1"/>
</dbReference>
<sequence>MEKAGRRSSRAPIGCRGLAPRQRGGCAMPTITSISPTSGPTTGGTSVTITGTGFTGPTTVRFGSTATTFTMNSPTQITAIAPAGSAGTVQVTVTTAAGTSNGVSYTYLPVPSLSSVSPSQGATSGGTTVTLTGSGLTGVTSVNFGATPATSFTVNSDTQITAVSPAGSGIVSITVTGPGGTSNPVTFVYVIVPTITSISPTAGPASGGNSVTITGTNFTGPLTVRFGSTATIFTVNSPTQITATAPAGSPGTVQVTVTGSGGTSNGVNYTYAGVPSLTSINPNTGPVTGGTTVVLTGTGLSTTSAVTFGGTPATSFTVNSNTQVTAVAPAGTGTVQVTVTTAGSTSNGLSYTYVAVPTLTSVVPNSGPAAGGTTVVLTGTGFTGATAVTFGATPATSFTVNSATQITAVAPAGTGTVQVTVTAPGGTRY</sequence>
<evidence type="ECO:0000256" key="2">
    <source>
        <dbReference type="SAM" id="MobiDB-lite"/>
    </source>
</evidence>
<dbReference type="InterPro" id="IPR017868">
    <property type="entry name" value="Filamin/ABP280_repeat-like"/>
</dbReference>
<protein>
    <submittedName>
        <fullName evidence="4">IPT/TIG domain-containing protein</fullName>
    </submittedName>
</protein>
<dbReference type="EMBL" id="JBEYBR010000104">
    <property type="protein sequence ID" value="MEU2125895.1"/>
    <property type="molecule type" value="Genomic_DNA"/>
</dbReference>
<dbReference type="InterPro" id="IPR013783">
    <property type="entry name" value="Ig-like_fold"/>
</dbReference>
<dbReference type="RefSeq" id="WP_357993349.1">
    <property type="nucleotide sequence ID" value="NZ_JBEYBR010000104.1"/>
</dbReference>
<reference evidence="4 5" key="1">
    <citation type="submission" date="2024-06" db="EMBL/GenBank/DDBJ databases">
        <title>The Natural Products Discovery Center: Release of the First 8490 Sequenced Strains for Exploring Actinobacteria Biosynthetic Diversity.</title>
        <authorList>
            <person name="Kalkreuter E."/>
            <person name="Kautsar S.A."/>
            <person name="Yang D."/>
            <person name="Bader C.D."/>
            <person name="Teijaro C.N."/>
            <person name="Fluegel L."/>
            <person name="Davis C.M."/>
            <person name="Simpson J.R."/>
            <person name="Lauterbach L."/>
            <person name="Steele A.D."/>
            <person name="Gui C."/>
            <person name="Meng S."/>
            <person name="Li G."/>
            <person name="Viehrig K."/>
            <person name="Ye F."/>
            <person name="Su P."/>
            <person name="Kiefer A.F."/>
            <person name="Nichols A."/>
            <person name="Cepeda A.J."/>
            <person name="Yan W."/>
            <person name="Fan B."/>
            <person name="Jiang Y."/>
            <person name="Adhikari A."/>
            <person name="Zheng C.-J."/>
            <person name="Schuster L."/>
            <person name="Cowan T.M."/>
            <person name="Smanski M.J."/>
            <person name="Chevrette M.G."/>
            <person name="De Carvalho L.P.S."/>
            <person name="Shen B."/>
        </authorList>
    </citation>
    <scope>NUCLEOTIDE SEQUENCE [LARGE SCALE GENOMIC DNA]</scope>
    <source>
        <strain evidence="4 5">NPDC019434</strain>
    </source>
</reference>
<dbReference type="InterPro" id="IPR052387">
    <property type="entry name" value="Fibrocystin"/>
</dbReference>
<feature type="domain" description="IPT/TIG" evidence="3">
    <location>
        <begin position="356"/>
        <end position="429"/>
    </location>
</feature>
<keyword evidence="5" id="KW-1185">Reference proteome</keyword>